<dbReference type="InterPro" id="IPR029061">
    <property type="entry name" value="THDP-binding"/>
</dbReference>
<keyword evidence="13" id="KW-1185">Reference proteome</keyword>
<evidence type="ECO:0000313" key="12">
    <source>
        <dbReference type="EMBL" id="GAA5529487.1"/>
    </source>
</evidence>
<dbReference type="InterPro" id="IPR005474">
    <property type="entry name" value="Transketolase_N"/>
</dbReference>
<evidence type="ECO:0000256" key="7">
    <source>
        <dbReference type="ARBA" id="ARBA00023052"/>
    </source>
</evidence>
<name>A0ABP9X235_9CHLR</name>
<keyword evidence="4 10" id="KW-0808">Transferase</keyword>
<comment type="cofactor">
    <cofactor evidence="10">
        <name>thiamine diphosphate</name>
        <dbReference type="ChEBI" id="CHEBI:58937"/>
    </cofactor>
    <text evidence="10">Binds 1 thiamine pyrophosphate per subunit.</text>
</comment>
<comment type="subunit">
    <text evidence="2 10">Homodimer.</text>
</comment>
<dbReference type="SMART" id="SM00861">
    <property type="entry name" value="Transket_pyr"/>
    <property type="match status" value="1"/>
</dbReference>
<evidence type="ECO:0000313" key="13">
    <source>
        <dbReference type="Proteomes" id="UP001428290"/>
    </source>
</evidence>
<gene>
    <name evidence="12" type="primary">tkt</name>
    <name evidence="12" type="ORF">Hgul01_03297</name>
</gene>
<dbReference type="EMBL" id="BAABRU010000011">
    <property type="protein sequence ID" value="GAA5529487.1"/>
    <property type="molecule type" value="Genomic_DNA"/>
</dbReference>
<dbReference type="CDD" id="cd02012">
    <property type="entry name" value="TPP_TK"/>
    <property type="match status" value="1"/>
</dbReference>
<evidence type="ECO:0000256" key="1">
    <source>
        <dbReference type="ARBA" id="ARBA00007131"/>
    </source>
</evidence>
<accession>A0ABP9X235</accession>
<evidence type="ECO:0000256" key="4">
    <source>
        <dbReference type="ARBA" id="ARBA00022679"/>
    </source>
</evidence>
<dbReference type="PANTHER" id="PTHR43522">
    <property type="entry name" value="TRANSKETOLASE"/>
    <property type="match status" value="1"/>
</dbReference>
<dbReference type="Pfam" id="PF22613">
    <property type="entry name" value="Transketolase_C_1"/>
    <property type="match status" value="1"/>
</dbReference>
<dbReference type="NCBIfam" id="TIGR00232">
    <property type="entry name" value="tktlase_bact"/>
    <property type="match status" value="1"/>
</dbReference>
<evidence type="ECO:0000256" key="10">
    <source>
        <dbReference type="RuleBase" id="RU004996"/>
    </source>
</evidence>
<dbReference type="InterPro" id="IPR005475">
    <property type="entry name" value="Transketolase-like_Pyr-bd"/>
</dbReference>
<dbReference type="RefSeq" id="WP_345723103.1">
    <property type="nucleotide sequence ID" value="NZ_BAABRU010000011.1"/>
</dbReference>
<comment type="caution">
    <text evidence="12">The sequence shown here is derived from an EMBL/GenBank/DDBJ whole genome shotgun (WGS) entry which is preliminary data.</text>
</comment>
<comment type="function">
    <text evidence="10">Catalyzes the transfer of a two-carbon ketol group from a ketose donor to an aldose acceptor, via a covalent intermediate with the cofactor thiamine pyrophosphate.</text>
</comment>
<dbReference type="EC" id="2.2.1.1" evidence="3 9"/>
<evidence type="ECO:0000256" key="8">
    <source>
        <dbReference type="ARBA" id="ARBA00049473"/>
    </source>
</evidence>
<dbReference type="Gene3D" id="3.40.50.920">
    <property type="match status" value="1"/>
</dbReference>
<evidence type="ECO:0000259" key="11">
    <source>
        <dbReference type="SMART" id="SM00861"/>
    </source>
</evidence>
<dbReference type="SUPFAM" id="SSF52518">
    <property type="entry name" value="Thiamin diphosphate-binding fold (THDP-binding)"/>
    <property type="match status" value="2"/>
</dbReference>
<comment type="cofactor">
    <cofactor evidence="10">
        <name>Mg(2+)</name>
        <dbReference type="ChEBI" id="CHEBI:18420"/>
    </cofactor>
    <cofactor evidence="10">
        <name>Ca(2+)</name>
        <dbReference type="ChEBI" id="CHEBI:29108"/>
    </cofactor>
    <cofactor evidence="10">
        <name>Mn(2+)</name>
        <dbReference type="ChEBI" id="CHEBI:29035"/>
    </cofactor>
    <cofactor evidence="10">
        <name>Co(2+)</name>
        <dbReference type="ChEBI" id="CHEBI:48828"/>
    </cofactor>
    <text evidence="10">Binds 1 Mg(2+) ion per subunit. Can also utilize other divalent metal cations, such as Ca(2+), Mn(2+) and Co(2+).</text>
</comment>
<evidence type="ECO:0000256" key="2">
    <source>
        <dbReference type="ARBA" id="ARBA00011738"/>
    </source>
</evidence>
<dbReference type="InterPro" id="IPR033247">
    <property type="entry name" value="Transketolase_fam"/>
</dbReference>
<dbReference type="InterPro" id="IPR009014">
    <property type="entry name" value="Transketo_C/PFOR_II"/>
</dbReference>
<dbReference type="Gene3D" id="3.40.50.970">
    <property type="match status" value="2"/>
</dbReference>
<comment type="catalytic activity">
    <reaction evidence="8 10">
        <text>D-sedoheptulose 7-phosphate + D-glyceraldehyde 3-phosphate = aldehydo-D-ribose 5-phosphate + D-xylulose 5-phosphate</text>
        <dbReference type="Rhea" id="RHEA:10508"/>
        <dbReference type="ChEBI" id="CHEBI:57483"/>
        <dbReference type="ChEBI" id="CHEBI:57737"/>
        <dbReference type="ChEBI" id="CHEBI:58273"/>
        <dbReference type="ChEBI" id="CHEBI:59776"/>
        <dbReference type="EC" id="2.2.1.1"/>
    </reaction>
</comment>
<dbReference type="PROSITE" id="PS00801">
    <property type="entry name" value="TRANSKETOLASE_1"/>
    <property type="match status" value="1"/>
</dbReference>
<reference evidence="12 13" key="1">
    <citation type="submission" date="2024-02" db="EMBL/GenBank/DDBJ databases">
        <title>Herpetosiphon gulosus NBRC 112829.</title>
        <authorList>
            <person name="Ichikawa N."/>
            <person name="Katano-Makiyama Y."/>
            <person name="Hidaka K."/>
        </authorList>
    </citation>
    <scope>NUCLEOTIDE SEQUENCE [LARGE SCALE GENOMIC DNA]</scope>
    <source>
        <strain evidence="12 13">NBRC 112829</strain>
    </source>
</reference>
<dbReference type="PANTHER" id="PTHR43522:SF2">
    <property type="entry name" value="TRANSKETOLASE 1-RELATED"/>
    <property type="match status" value="1"/>
</dbReference>
<evidence type="ECO:0000256" key="6">
    <source>
        <dbReference type="ARBA" id="ARBA00022842"/>
    </source>
</evidence>
<keyword evidence="5 10" id="KW-0479">Metal-binding</keyword>
<keyword evidence="7 10" id="KW-0786">Thiamine pyrophosphate</keyword>
<dbReference type="InterPro" id="IPR049557">
    <property type="entry name" value="Transketolase_CS"/>
</dbReference>
<dbReference type="Proteomes" id="UP001428290">
    <property type="component" value="Unassembled WGS sequence"/>
</dbReference>
<dbReference type="CDD" id="cd07033">
    <property type="entry name" value="TPP_PYR_DXS_TK_like"/>
    <property type="match status" value="1"/>
</dbReference>
<evidence type="ECO:0000256" key="3">
    <source>
        <dbReference type="ARBA" id="ARBA00013152"/>
    </source>
</evidence>
<comment type="similarity">
    <text evidence="1 10">Belongs to the transketolase family.</text>
</comment>
<dbReference type="InterPro" id="IPR055152">
    <property type="entry name" value="Transketolase-like_C_2"/>
</dbReference>
<protein>
    <recommendedName>
        <fullName evidence="3 9">Transketolase</fullName>
        <ecNumber evidence="3 9">2.2.1.1</ecNumber>
    </recommendedName>
</protein>
<sequence>MTQAHTLDERAINTIRMLSVDGVQAANSGHPGLPMGAAAMAYVLWTRHLKHNPANPDWADRDRFVLSAGHGSMLLYSLLHLTGYDLSLDDLKNFRQWHSKTAGHPEYGYAAGIETTTGPLGQGFATGVGMAIAARHLAGTFNQPDLEIVKHHIYAIVSDGDLEEGISAEAASLAGHLKLGELIYLYDDNEISIEGDTSIAFTEDVPARFRAYGWHVQEIDGLDPEQVDAALHAAKAVTDQPSLIVAHTVIGFGSPNRAGTAKAHGSPLGPDEVKLTKEALGWPLEPTFYIPEEVLAHFRQALDHGAAAEQAWNELLERYTAAHPEKAADFKQRMSGELPAGWDSTLPVWPTDAKGVATRKSSETALNALAEQIPALIGGSADLAESTFTLIEHAQSFQADTPQGRNMHWGIREHAMVAAVNGMALHGGTIPYGATFLVFSDYCRASIRLAALMGIRTIQVFTHDSIGVGEDGPTHQPIEHIPSLRIIPNLNVMRPGDANETSQAWRVAVSHKGPTLLALTRQNLPTLDRTRYASAEGVAQGGYVLADSAGQPELIIIATGSELQHAVAAYEQLSGEGVKVRVVSMPSTFLFDAQSAEYRESVLPKTVTKRIAIEAAHPVTWYKYVGTEGDIIGIDHFGASAPINILMKEFGFTAENLIARAKALLAK</sequence>
<feature type="domain" description="Transketolase-like pyrimidine-binding" evidence="11">
    <location>
        <begin position="356"/>
        <end position="526"/>
    </location>
</feature>
<dbReference type="InterPro" id="IPR005478">
    <property type="entry name" value="Transketolase_bac-like"/>
</dbReference>
<evidence type="ECO:0000256" key="9">
    <source>
        <dbReference type="NCBIfam" id="TIGR00232"/>
    </source>
</evidence>
<keyword evidence="10" id="KW-0106">Calcium</keyword>
<keyword evidence="6 10" id="KW-0460">Magnesium</keyword>
<dbReference type="InterPro" id="IPR020826">
    <property type="entry name" value="Transketolase_BS"/>
</dbReference>
<proteinExistence type="inferred from homology"/>
<dbReference type="SUPFAM" id="SSF52922">
    <property type="entry name" value="TK C-terminal domain-like"/>
    <property type="match status" value="1"/>
</dbReference>
<organism evidence="12 13">
    <name type="scientific">Herpetosiphon gulosus</name>
    <dbReference type="NCBI Taxonomy" id="1973496"/>
    <lineage>
        <taxon>Bacteria</taxon>
        <taxon>Bacillati</taxon>
        <taxon>Chloroflexota</taxon>
        <taxon>Chloroflexia</taxon>
        <taxon>Herpetosiphonales</taxon>
        <taxon>Herpetosiphonaceae</taxon>
        <taxon>Herpetosiphon</taxon>
    </lineage>
</organism>
<dbReference type="Pfam" id="PF00456">
    <property type="entry name" value="Transketolase_N"/>
    <property type="match status" value="1"/>
</dbReference>
<dbReference type="PROSITE" id="PS00802">
    <property type="entry name" value="TRANSKETOLASE_2"/>
    <property type="match status" value="1"/>
</dbReference>
<evidence type="ECO:0000256" key="5">
    <source>
        <dbReference type="ARBA" id="ARBA00022723"/>
    </source>
</evidence>
<dbReference type="Pfam" id="PF02779">
    <property type="entry name" value="Transket_pyr"/>
    <property type="match status" value="1"/>
</dbReference>